<dbReference type="FunFam" id="1.20.58.60:FF:000003">
    <property type="entry name" value="Actinin, alpha 1"/>
    <property type="match status" value="1"/>
</dbReference>
<feature type="domain" description="EF-hand" evidence="8">
    <location>
        <begin position="865"/>
        <end position="900"/>
    </location>
</feature>
<dbReference type="Pfam" id="PF08726">
    <property type="entry name" value="EFhand_Ca_insen"/>
    <property type="match status" value="1"/>
</dbReference>
<evidence type="ECO:0000259" key="7">
    <source>
        <dbReference type="PROSITE" id="PS50021"/>
    </source>
</evidence>
<dbReference type="GO" id="GO:1901224">
    <property type="term" value="P:positive regulation of non-canonical NF-kappaB signal transduction"/>
    <property type="evidence" value="ECO:0007669"/>
    <property type="project" value="Ensembl"/>
</dbReference>
<dbReference type="STRING" id="9643.ENSUAMP00000027556"/>
<evidence type="ECO:0000256" key="1">
    <source>
        <dbReference type="ARBA" id="ARBA00010255"/>
    </source>
</evidence>
<keyword evidence="6" id="KW-0175">Coiled coil</keyword>
<comment type="similarity">
    <text evidence="1">Belongs to the alpha-actinin family.</text>
</comment>
<dbReference type="GO" id="GO:0042803">
    <property type="term" value="F:protein homodimerization activity"/>
    <property type="evidence" value="ECO:0007669"/>
    <property type="project" value="Ensembl"/>
</dbReference>
<dbReference type="InterPro" id="IPR018159">
    <property type="entry name" value="Spectrin/alpha-actinin"/>
</dbReference>
<dbReference type="Pfam" id="PF00435">
    <property type="entry name" value="Spectrin"/>
    <property type="match status" value="4"/>
</dbReference>
<dbReference type="GO" id="GO:0045944">
    <property type="term" value="P:positive regulation of transcription by RNA polymerase II"/>
    <property type="evidence" value="ECO:0007669"/>
    <property type="project" value="Ensembl"/>
</dbReference>
<proteinExistence type="inferred from homology"/>
<dbReference type="PROSITE" id="PS00020">
    <property type="entry name" value="ACTININ_2"/>
    <property type="match status" value="1"/>
</dbReference>
<feature type="coiled-coil region" evidence="6">
    <location>
        <begin position="517"/>
        <end position="551"/>
    </location>
</feature>
<dbReference type="GO" id="GO:0051015">
    <property type="term" value="F:actin filament binding"/>
    <property type="evidence" value="ECO:0007669"/>
    <property type="project" value="Ensembl"/>
</dbReference>
<keyword evidence="4" id="KW-0106">Calcium</keyword>
<evidence type="ECO:0000256" key="4">
    <source>
        <dbReference type="ARBA" id="ARBA00022837"/>
    </source>
</evidence>
<dbReference type="Gene3D" id="1.10.418.10">
    <property type="entry name" value="Calponin-like domain"/>
    <property type="match status" value="2"/>
</dbReference>
<dbReference type="FunFam" id="1.20.58.60:FF:000002">
    <property type="entry name" value="Actinin, alpha 1"/>
    <property type="match status" value="1"/>
</dbReference>
<dbReference type="GO" id="GO:0048471">
    <property type="term" value="C:perinuclear region of cytoplasm"/>
    <property type="evidence" value="ECO:0007669"/>
    <property type="project" value="Ensembl"/>
</dbReference>
<dbReference type="GeneTree" id="ENSGT00940000159343"/>
<protein>
    <submittedName>
        <fullName evidence="9">Actinin alpha 4</fullName>
    </submittedName>
</protein>
<keyword evidence="2" id="KW-0479">Metal-binding</keyword>
<dbReference type="SMART" id="SM00054">
    <property type="entry name" value="EFh"/>
    <property type="match status" value="1"/>
</dbReference>
<dbReference type="GO" id="GO:0003713">
    <property type="term" value="F:transcription coactivator activity"/>
    <property type="evidence" value="ECO:0007669"/>
    <property type="project" value="Ensembl"/>
</dbReference>
<reference evidence="10" key="1">
    <citation type="submission" date="2016-06" db="EMBL/GenBank/DDBJ databases">
        <title>De novo assembly and RNA-Seq shows season-dependent expression and editing in black bear kidneys.</title>
        <authorList>
            <person name="Korstanje R."/>
            <person name="Srivastava A."/>
            <person name="Sarsani V.K."/>
            <person name="Sheehan S.M."/>
            <person name="Seger R.L."/>
            <person name="Barter M.E."/>
            <person name="Lindqvist C."/>
            <person name="Brody L.C."/>
            <person name="Mullikin J.C."/>
        </authorList>
    </citation>
    <scope>NUCLEOTIDE SEQUENCE [LARGE SCALE GENOMIC DNA]</scope>
</reference>
<dbReference type="GO" id="GO:0098871">
    <property type="term" value="C:postsynaptic actin cytoskeleton"/>
    <property type="evidence" value="ECO:0007669"/>
    <property type="project" value="Ensembl"/>
</dbReference>
<dbReference type="PROSITE" id="PS50021">
    <property type="entry name" value="CH"/>
    <property type="match status" value="2"/>
</dbReference>
<keyword evidence="10" id="KW-1185">Reference proteome</keyword>
<dbReference type="GO" id="GO:0005634">
    <property type="term" value="C:nucleus"/>
    <property type="evidence" value="ECO:0007669"/>
    <property type="project" value="Ensembl"/>
</dbReference>
<reference evidence="9" key="2">
    <citation type="submission" date="2025-08" db="UniProtKB">
        <authorList>
            <consortium name="Ensembl"/>
        </authorList>
    </citation>
    <scope>IDENTIFICATION</scope>
</reference>
<dbReference type="FunFam" id="1.10.418.10:FF:000001">
    <property type="entry name" value="Actinin alpha 1"/>
    <property type="match status" value="1"/>
</dbReference>
<feature type="domain" description="Calponin-homology (CH)" evidence="7">
    <location>
        <begin position="118"/>
        <end position="222"/>
    </location>
</feature>
<dbReference type="Pfam" id="PF00307">
    <property type="entry name" value="CH"/>
    <property type="match status" value="2"/>
</dbReference>
<evidence type="ECO:0000256" key="3">
    <source>
        <dbReference type="ARBA" id="ARBA00022737"/>
    </source>
</evidence>
<dbReference type="InterPro" id="IPR036872">
    <property type="entry name" value="CH_dom_sf"/>
</dbReference>
<dbReference type="AlphaFoldDB" id="A0A452S5Z7"/>
<dbReference type="SUPFAM" id="SSF46966">
    <property type="entry name" value="Spectrin repeat"/>
    <property type="match status" value="4"/>
</dbReference>
<dbReference type="FunFam" id="1.10.238.10:FF:000004">
    <property type="entry name" value="Actinin alpha 1"/>
    <property type="match status" value="1"/>
</dbReference>
<dbReference type="Gene3D" id="1.10.238.10">
    <property type="entry name" value="EF-hand"/>
    <property type="match status" value="1"/>
</dbReference>
<dbReference type="SMART" id="SM00033">
    <property type="entry name" value="CH"/>
    <property type="match status" value="2"/>
</dbReference>
<dbReference type="PANTHER" id="PTHR11915">
    <property type="entry name" value="SPECTRIN/FILAMIN RELATED CYTOSKELETAL PROTEIN"/>
    <property type="match status" value="1"/>
</dbReference>
<evidence type="ECO:0000256" key="6">
    <source>
        <dbReference type="SAM" id="Coils"/>
    </source>
</evidence>
<sequence>MVCPHGWQKQQLSPSPRLSELRVASGELGSGVGRHIPRSSVSTCLVAGAHACGEQRITPKCESPERKVPCRDLHRGGDIRVRIRSGHTSRCGCPQGIALQADFEGSVGDFEGSVARERQKQGTFTAWCNSHLRKAGTQIENIDEDFRDGLKLMLLLEVISGERLPKPERGKMRVHKINNVNKALDFIASKGVKLVSIGAEEIVDGNAKMTLGMIWTIILRFAIQDISVEETSAKEGLLLWCQRKTAPYKNVNVQNFHISWKDGLAFNALIHRHRPELIEYDKLRKDDPVTNLNNAFEVAEKYLDIPKMLDAEDIVGTLRPDEKAIMTYVSCFYHAFSGAQKAETAANRICKVLAVNQENEHLMEDYERLASDLLEWIRRTIPWLEDRVPQKTIQEMQQKLEDFRDYRRVHKPPKVQEKCQLEINFNTLQTKLRLSNRPAFMPSEGRMVSDINNGWQHLEQAEKGYEEWLLNEIRRLERLDHLAEKFRQKASIHEAWTDGKEAMLKHRDYETATLSDIKALIRKHEAFESDLAAHQDRVEQIAAIAQELNELDYYDSHNVNTRCQKICDQWDALGSLTQSRREALEKTEKQLETIDQLHLEYAKRAAPFNNWMESAMEDLQDMFIVHTIEEIEGLISAHDQFKSTLPDADREREAILAIHKEAQRIAESNHIKLSGSNPYTTVTPQIINSKWEKVQQLVPKRDHALLEEQSKQQSNEHLRRQFASQANIVGPWIQTKMEEIGRISIEMNGTLEDQLNHLKRYERSIVDYKPNLDLLEQQHQLIQEALIFDNKHTNYTMEHIRVGWEQLLTTIARTINEVENQILTRDAKGISQEQMQEFRASFNHFDKVNGSLCPRPCPPPHSPLQGDAEFNRIMSVVDPNHSGLVTFQAFIDFMSRETTDTDTADQVIASFKVLAGDKNFITAEELRRELPPDQAEYCIARMAPYQGPDAVPGALDYKSFSTALYGESDL</sequence>
<dbReference type="GO" id="GO:0035357">
    <property type="term" value="P:peroxisome proliferator activated receptor signaling pathway"/>
    <property type="evidence" value="ECO:0007669"/>
    <property type="project" value="Ensembl"/>
</dbReference>
<evidence type="ECO:0000259" key="8">
    <source>
        <dbReference type="PROSITE" id="PS50222"/>
    </source>
</evidence>
<dbReference type="GO" id="GO:0001882">
    <property type="term" value="F:nucleoside binding"/>
    <property type="evidence" value="ECO:0007669"/>
    <property type="project" value="Ensembl"/>
</dbReference>
<dbReference type="SMART" id="SM01184">
    <property type="entry name" value="efhand_Ca_insen"/>
    <property type="match status" value="1"/>
</dbReference>
<feature type="domain" description="Calponin-homology (CH)" evidence="7">
    <location>
        <begin position="231"/>
        <end position="337"/>
    </location>
</feature>
<dbReference type="CDD" id="cd00176">
    <property type="entry name" value="SPEC"/>
    <property type="match status" value="3"/>
</dbReference>
<dbReference type="GO" id="GO:1990904">
    <property type="term" value="C:ribonucleoprotein complex"/>
    <property type="evidence" value="ECO:0007669"/>
    <property type="project" value="Ensembl"/>
</dbReference>
<evidence type="ECO:0000256" key="5">
    <source>
        <dbReference type="ARBA" id="ARBA00023203"/>
    </source>
</evidence>
<dbReference type="Ensembl" id="ENSUAMT00000030795.1">
    <property type="protein sequence ID" value="ENSUAMP00000027556.1"/>
    <property type="gene ID" value="ENSUAMG00000010119.1"/>
</dbReference>
<dbReference type="PROSITE" id="PS50222">
    <property type="entry name" value="EF_HAND_2"/>
    <property type="match status" value="1"/>
</dbReference>
<dbReference type="GO" id="GO:0030050">
    <property type="term" value="P:vesicle transport along actin filament"/>
    <property type="evidence" value="ECO:0007669"/>
    <property type="project" value="Ensembl"/>
</dbReference>
<dbReference type="GO" id="GO:1900025">
    <property type="term" value="P:negative regulation of substrate adhesion-dependent cell spreading"/>
    <property type="evidence" value="ECO:0007669"/>
    <property type="project" value="Ensembl"/>
</dbReference>
<dbReference type="InterPro" id="IPR001715">
    <property type="entry name" value="CH_dom"/>
</dbReference>
<dbReference type="GO" id="GO:0048384">
    <property type="term" value="P:retinoic acid receptor signaling pathway"/>
    <property type="evidence" value="ECO:0007669"/>
    <property type="project" value="Ensembl"/>
</dbReference>
<dbReference type="FunFam" id="1.10.418.10:FF:000005">
    <property type="entry name" value="Actinin alpha 4"/>
    <property type="match status" value="1"/>
</dbReference>
<dbReference type="GO" id="GO:0031490">
    <property type="term" value="F:chromatin DNA binding"/>
    <property type="evidence" value="ECO:0007669"/>
    <property type="project" value="Ensembl"/>
</dbReference>
<dbReference type="GO" id="GO:0005509">
    <property type="term" value="F:calcium ion binding"/>
    <property type="evidence" value="ECO:0007669"/>
    <property type="project" value="InterPro"/>
</dbReference>
<dbReference type="GO" id="GO:0030335">
    <property type="term" value="P:positive regulation of cell migration"/>
    <property type="evidence" value="ECO:0007669"/>
    <property type="project" value="Ensembl"/>
</dbReference>
<dbReference type="GO" id="GO:0042974">
    <property type="term" value="F:nuclear retinoic acid receptor binding"/>
    <property type="evidence" value="ECO:0007669"/>
    <property type="project" value="Ensembl"/>
</dbReference>
<dbReference type="InterPro" id="IPR011992">
    <property type="entry name" value="EF-hand-dom_pair"/>
</dbReference>
<dbReference type="Gene3D" id="1.20.58.60">
    <property type="match status" value="4"/>
</dbReference>
<name>A0A452S5Z7_URSAM</name>
<evidence type="ECO:0000313" key="10">
    <source>
        <dbReference type="Proteomes" id="UP000291022"/>
    </source>
</evidence>
<evidence type="ECO:0000256" key="2">
    <source>
        <dbReference type="ARBA" id="ARBA00022723"/>
    </source>
</evidence>
<dbReference type="InterPro" id="IPR002048">
    <property type="entry name" value="EF_hand_dom"/>
</dbReference>
<dbReference type="SUPFAM" id="SSF47473">
    <property type="entry name" value="EF-hand"/>
    <property type="match status" value="2"/>
</dbReference>
<gene>
    <name evidence="9" type="primary">ACTN4</name>
</gene>
<dbReference type="InterPro" id="IPR001589">
    <property type="entry name" value="Actinin_actin-bd_CS"/>
</dbReference>
<keyword evidence="3" id="KW-0677">Repeat</keyword>
<evidence type="ECO:0000313" key="9">
    <source>
        <dbReference type="Ensembl" id="ENSUAMP00000027556.1"/>
    </source>
</evidence>
<organism evidence="9 10">
    <name type="scientific">Ursus americanus</name>
    <name type="common">American black bear</name>
    <name type="synonym">Euarctos americanus</name>
    <dbReference type="NCBI Taxonomy" id="9643"/>
    <lineage>
        <taxon>Eukaryota</taxon>
        <taxon>Metazoa</taxon>
        <taxon>Chordata</taxon>
        <taxon>Craniata</taxon>
        <taxon>Vertebrata</taxon>
        <taxon>Euteleostomi</taxon>
        <taxon>Mammalia</taxon>
        <taxon>Eutheria</taxon>
        <taxon>Laurasiatheria</taxon>
        <taxon>Carnivora</taxon>
        <taxon>Caniformia</taxon>
        <taxon>Ursidae</taxon>
        <taxon>Ursus</taxon>
    </lineage>
</organism>
<accession>A0A452S5Z7</accession>
<dbReference type="CDD" id="cd21216">
    <property type="entry name" value="CH_ACTN_rpt2"/>
    <property type="match status" value="1"/>
</dbReference>
<keyword evidence="5" id="KW-0009">Actin-binding</keyword>
<dbReference type="CDD" id="cd21214">
    <property type="entry name" value="CH_ACTN_rpt1"/>
    <property type="match status" value="1"/>
</dbReference>
<dbReference type="GO" id="GO:0044325">
    <property type="term" value="F:transmembrane transporter binding"/>
    <property type="evidence" value="ECO:0007669"/>
    <property type="project" value="Ensembl"/>
</dbReference>
<dbReference type="GO" id="GO:0033209">
    <property type="term" value="P:tumor necrosis factor-mediated signaling pathway"/>
    <property type="evidence" value="ECO:0007669"/>
    <property type="project" value="Ensembl"/>
</dbReference>
<dbReference type="FunFam" id="1.20.58.60:FF:000005">
    <property type="entry name" value="Actinin alpha 1"/>
    <property type="match status" value="1"/>
</dbReference>
<dbReference type="Proteomes" id="UP000291022">
    <property type="component" value="Unassembled WGS sequence"/>
</dbReference>
<reference evidence="9" key="3">
    <citation type="submission" date="2025-09" db="UniProtKB">
        <authorList>
            <consortium name="Ensembl"/>
        </authorList>
    </citation>
    <scope>IDENTIFICATION</scope>
</reference>
<dbReference type="FunFam" id="1.20.58.60:FF:000004">
    <property type="entry name" value="Actinin alpha 1"/>
    <property type="match status" value="1"/>
</dbReference>
<dbReference type="InterPro" id="IPR002017">
    <property type="entry name" value="Spectrin_repeat"/>
</dbReference>
<dbReference type="InterPro" id="IPR014837">
    <property type="entry name" value="EF-hand_Ca_insen"/>
</dbReference>
<dbReference type="SMART" id="SM00150">
    <property type="entry name" value="SPEC"/>
    <property type="match status" value="4"/>
</dbReference>
<dbReference type="SUPFAM" id="SSF47576">
    <property type="entry name" value="Calponin-homology domain, CH-domain"/>
    <property type="match status" value="1"/>
</dbReference>
<dbReference type="GO" id="GO:0000977">
    <property type="term" value="F:RNA polymerase II transcription regulatory region sequence-specific DNA binding"/>
    <property type="evidence" value="ECO:0007669"/>
    <property type="project" value="Ensembl"/>
</dbReference>